<reference evidence="3 4" key="1">
    <citation type="journal article" date="2018" name="Int. J. Syst. Evol. Microbiol.">
        <title>Epidermidibacterium keratini gen. nov., sp. nov., a member of the family Sporichthyaceae, isolated from keratin epidermis.</title>
        <authorList>
            <person name="Lee D.G."/>
            <person name="Trujillo M.E."/>
            <person name="Kang S."/>
            <person name="Nam J.J."/>
            <person name="Kim Y.J."/>
        </authorList>
    </citation>
    <scope>NUCLEOTIDE SEQUENCE [LARGE SCALE GENOMIC DNA]</scope>
    <source>
        <strain evidence="3 4">EPI-7</strain>
    </source>
</reference>
<proteinExistence type="predicted"/>
<evidence type="ECO:0000313" key="4">
    <source>
        <dbReference type="Proteomes" id="UP000463857"/>
    </source>
</evidence>
<gene>
    <name evidence="3" type="ORF">EK0264_11955</name>
</gene>
<organism evidence="3 4">
    <name type="scientific">Epidermidibacterium keratini</name>
    <dbReference type="NCBI Taxonomy" id="1891644"/>
    <lineage>
        <taxon>Bacteria</taxon>
        <taxon>Bacillati</taxon>
        <taxon>Actinomycetota</taxon>
        <taxon>Actinomycetes</taxon>
        <taxon>Sporichthyales</taxon>
        <taxon>Sporichthyaceae</taxon>
        <taxon>Epidermidibacterium</taxon>
    </lineage>
</organism>
<dbReference type="InParanoid" id="A0A7L4YPD3"/>
<dbReference type="Proteomes" id="UP000463857">
    <property type="component" value="Chromosome"/>
</dbReference>
<dbReference type="AlphaFoldDB" id="A0A7L4YPD3"/>
<feature type="transmembrane region" description="Helical" evidence="2">
    <location>
        <begin position="77"/>
        <end position="100"/>
    </location>
</feature>
<feature type="region of interest" description="Disordered" evidence="1">
    <location>
        <begin position="163"/>
        <end position="189"/>
    </location>
</feature>
<dbReference type="OrthoDB" id="5197904at2"/>
<feature type="region of interest" description="Disordered" evidence="1">
    <location>
        <begin position="1"/>
        <end position="22"/>
    </location>
</feature>
<dbReference type="KEGG" id="eke:EK0264_11955"/>
<accession>A0A7L4YPD3</accession>
<evidence type="ECO:0000256" key="2">
    <source>
        <dbReference type="SAM" id="Phobius"/>
    </source>
</evidence>
<feature type="compositionally biased region" description="Pro residues" evidence="1">
    <location>
        <begin position="168"/>
        <end position="179"/>
    </location>
</feature>
<feature type="transmembrane region" description="Helical" evidence="2">
    <location>
        <begin position="112"/>
        <end position="133"/>
    </location>
</feature>
<keyword evidence="2" id="KW-1133">Transmembrane helix</keyword>
<dbReference type="EMBL" id="CP047156">
    <property type="protein sequence ID" value="QHC00928.1"/>
    <property type="molecule type" value="Genomic_DNA"/>
</dbReference>
<feature type="transmembrane region" description="Helical" evidence="2">
    <location>
        <begin position="32"/>
        <end position="51"/>
    </location>
</feature>
<dbReference type="RefSeq" id="WP_159545895.1">
    <property type="nucleotide sequence ID" value="NZ_CP047156.1"/>
</dbReference>
<keyword evidence="2" id="KW-0472">Membrane</keyword>
<evidence type="ECO:0000313" key="3">
    <source>
        <dbReference type="EMBL" id="QHC00928.1"/>
    </source>
</evidence>
<sequence length="189" mass="19903">MTVPPAGQAPNPPSRDFDEAEPPAELRRASNLSTLIAALLVFLTVLNLTQFSSQLRAARRVVADSAPDLAGGVSDGMIRGVLILSLVLTAVVAIGFGLTAHGARGRKSWTRPVGFTFGGIMMALAVLSLGAGAAGLPQLVLGAIALWVVLLLSRPVVRDYLKRRPADPARPPYPSPPSQQPRRDDDPSN</sequence>
<evidence type="ECO:0000256" key="1">
    <source>
        <dbReference type="SAM" id="MobiDB-lite"/>
    </source>
</evidence>
<name>A0A7L4YPD3_9ACTN</name>
<keyword evidence="4" id="KW-1185">Reference proteome</keyword>
<feature type="transmembrane region" description="Helical" evidence="2">
    <location>
        <begin position="139"/>
        <end position="157"/>
    </location>
</feature>
<protein>
    <submittedName>
        <fullName evidence="3">Uncharacterized protein</fullName>
    </submittedName>
</protein>
<keyword evidence="2" id="KW-0812">Transmembrane</keyword>